<dbReference type="InterPro" id="IPR001279">
    <property type="entry name" value="Metallo-B-lactamas"/>
</dbReference>
<reference evidence="3" key="1">
    <citation type="journal article" date="2019" name="Int. J. Syst. Evol. Microbiol.">
        <title>The Global Catalogue of Microorganisms (GCM) 10K type strain sequencing project: providing services to taxonomists for standard genome sequencing and annotation.</title>
        <authorList>
            <consortium name="The Broad Institute Genomics Platform"/>
            <consortium name="The Broad Institute Genome Sequencing Center for Infectious Disease"/>
            <person name="Wu L."/>
            <person name="Ma J."/>
        </authorList>
    </citation>
    <scope>NUCLEOTIDE SEQUENCE [LARGE SCALE GENOMIC DNA]</scope>
    <source>
        <strain evidence="3">JCM 16953</strain>
    </source>
</reference>
<name>A0ABP7IY49_9ACTN</name>
<comment type="caution">
    <text evidence="2">The sequence shown here is derived from an EMBL/GenBank/DDBJ whole genome shotgun (WGS) entry which is preliminary data.</text>
</comment>
<evidence type="ECO:0000313" key="3">
    <source>
        <dbReference type="Proteomes" id="UP001501821"/>
    </source>
</evidence>
<evidence type="ECO:0000313" key="2">
    <source>
        <dbReference type="EMBL" id="GAA3829592.1"/>
    </source>
</evidence>
<dbReference type="InterPro" id="IPR050855">
    <property type="entry name" value="NDM-1-like"/>
</dbReference>
<evidence type="ECO:0000259" key="1">
    <source>
        <dbReference type="SMART" id="SM00849"/>
    </source>
</evidence>
<proteinExistence type="predicted"/>
<protein>
    <recommendedName>
        <fullName evidence="1">Metallo-beta-lactamase domain-containing protein</fullName>
    </recommendedName>
</protein>
<dbReference type="EMBL" id="BAABAH010000014">
    <property type="protein sequence ID" value="GAA3829592.1"/>
    <property type="molecule type" value="Genomic_DNA"/>
</dbReference>
<gene>
    <name evidence="2" type="ORF">GCM10022242_33770</name>
</gene>
<sequence>MPFTEVAPRVWVAHYDFIDINIGLVGGERGLVVVDTYASAPLARQVIDDVRALGAGEVVGVVNTHEHFDHTFGNGTFRQEYGDVPIHATEEAAARTVLSGDGWKARSEQYDDPHVPGIRATEIVPADHTFSSAAVIDLGDRLVELVHPGRGHTGGDLLVRIDDADVLLAGDLVEESGPPAFGADCFPLDWPQTLDVATGLLTSGTVVVPGHGALVDRAFVLDQRVEIGMVAATIRDLAARGVRADDALDAADEWPFDKDRLEHAVRRGYEHLGPGDRRLPLL</sequence>
<dbReference type="Proteomes" id="UP001501821">
    <property type="component" value="Unassembled WGS sequence"/>
</dbReference>
<dbReference type="RefSeq" id="WP_344777604.1">
    <property type="nucleotide sequence ID" value="NZ_BAABAH010000014.1"/>
</dbReference>
<keyword evidence="3" id="KW-1185">Reference proteome</keyword>
<organism evidence="2 3">
    <name type="scientific">Nocardioides panacisoli</name>
    <dbReference type="NCBI Taxonomy" id="627624"/>
    <lineage>
        <taxon>Bacteria</taxon>
        <taxon>Bacillati</taxon>
        <taxon>Actinomycetota</taxon>
        <taxon>Actinomycetes</taxon>
        <taxon>Propionibacteriales</taxon>
        <taxon>Nocardioidaceae</taxon>
        <taxon>Nocardioides</taxon>
    </lineage>
</organism>
<accession>A0ABP7IY49</accession>
<feature type="domain" description="Metallo-beta-lactamase" evidence="1">
    <location>
        <begin position="19"/>
        <end position="211"/>
    </location>
</feature>
<dbReference type="PANTHER" id="PTHR42951">
    <property type="entry name" value="METALLO-BETA-LACTAMASE DOMAIN-CONTAINING"/>
    <property type="match status" value="1"/>
</dbReference>
<dbReference type="SUPFAM" id="SSF56281">
    <property type="entry name" value="Metallo-hydrolase/oxidoreductase"/>
    <property type="match status" value="1"/>
</dbReference>
<dbReference type="PANTHER" id="PTHR42951:SF4">
    <property type="entry name" value="ACYL-COENZYME A THIOESTERASE MBLAC2"/>
    <property type="match status" value="1"/>
</dbReference>
<dbReference type="SMART" id="SM00849">
    <property type="entry name" value="Lactamase_B"/>
    <property type="match status" value="1"/>
</dbReference>
<dbReference type="Gene3D" id="3.60.15.10">
    <property type="entry name" value="Ribonuclease Z/Hydroxyacylglutathione hydrolase-like"/>
    <property type="match status" value="1"/>
</dbReference>
<dbReference type="InterPro" id="IPR036866">
    <property type="entry name" value="RibonucZ/Hydroxyglut_hydro"/>
</dbReference>
<dbReference type="CDD" id="cd16282">
    <property type="entry name" value="metallo-hydrolase-like_MBL-fold"/>
    <property type="match status" value="1"/>
</dbReference>
<dbReference type="Pfam" id="PF00753">
    <property type="entry name" value="Lactamase_B"/>
    <property type="match status" value="1"/>
</dbReference>